<dbReference type="Pfam" id="PF25151">
    <property type="entry name" value="TPR_Trm732_C"/>
    <property type="match status" value="1"/>
</dbReference>
<dbReference type="InterPro" id="IPR019442">
    <property type="entry name" value="THADA/TRM732_DUF2428"/>
</dbReference>
<evidence type="ECO:0000313" key="6">
    <source>
        <dbReference type="EMBL" id="KAL3234523.1"/>
    </source>
</evidence>
<keyword evidence="7" id="KW-1185">Reference proteome</keyword>
<gene>
    <name evidence="6" type="ORF">RNJ44_03285</name>
</gene>
<dbReference type="InterPro" id="IPR056843">
    <property type="entry name" value="THADA-like_TPR"/>
</dbReference>
<proteinExistence type="inferred from homology"/>
<evidence type="ECO:0000256" key="1">
    <source>
        <dbReference type="ARBA" id="ARBA00010409"/>
    </source>
</evidence>
<dbReference type="InterPro" id="IPR011989">
    <property type="entry name" value="ARM-like"/>
</dbReference>
<evidence type="ECO:0000313" key="7">
    <source>
        <dbReference type="Proteomes" id="UP001623330"/>
    </source>
</evidence>
<dbReference type="Proteomes" id="UP001623330">
    <property type="component" value="Unassembled WGS sequence"/>
</dbReference>
<evidence type="ECO:0000259" key="4">
    <source>
        <dbReference type="Pfam" id="PF25150"/>
    </source>
</evidence>
<dbReference type="EMBL" id="JBEVYD010000003">
    <property type="protein sequence ID" value="KAL3234523.1"/>
    <property type="molecule type" value="Genomic_DNA"/>
</dbReference>
<evidence type="ECO:0008006" key="8">
    <source>
        <dbReference type="Google" id="ProtNLM"/>
    </source>
</evidence>
<keyword evidence="2" id="KW-0819">tRNA processing</keyword>
<sequence length="1424" mass="164757">MINDKDKIIKDFVLKTNPSKINSNNDTDTFRQFIENFDYLRTKLLLSQSELSDKDRLFLTDTLSIWFLRSAQFIKSKKIDTNAYKGTLKLELLTPKNSDLIFQFIVDFWAETGPALVNALRDLFSKFMTLSKLVQEPQEYQKMCQTWLFHILQIPSTLKVQYYLIEALASDIDLFQIIERKPDFIHKSLSLMNIDSLSTPVGKCTVNLLINIFNVHYNGNIDKIDDWLNIWKATLLEFLDNKKYMKSINIYILEPLLKLLPKEVFQKFVRIGFHESPAQLLSVLRLGQELKIEEEPYKDDKIVTMETVKDLLHTNTYKLQAFELLTYSIKSSKPVDKTIFDIIKTSINAFFLDVEIETRNYFWSTFKHFLYRIRDSTYALNRDAVKLTKAGKFPNEAQEKLNKVSVSEDFLKWFVDLLIFHMIPGSSYQSNHLALKLLMLLLELGLDKNSVGIILPSQDKREFPFHFDIISNKAVFRVLLDNLTSKFPDIRENSRNILLIIINSLESDALQENIDMDDLLEKANLYLQLYQYCDIGASLHEFLFSISFNKRGYVMKMLNQLDNMLMNVDEIDTMYIMQPIGGVFIGLRSVMALHTEQKSEDLKDTLVSQSLDLVMKNWSVMKDIVCHESSDSIVPAKYQNVDIADHIITTQAFRAIKEASELVEVLLLKYHISINQLQSIGQLLIEQLFFIRHSGAFQAVLPAFRICVALCQQDAPDVLKKWLVESLLIIETKTQHITRRSGGIPFIISTIVASERDDDNSNLKFAFDKLISIVNIPLIEFQDELDLPQVNAYNCIKAIFVETKLSRACIPYVTGSLELCLRGFVSEFWAIRNCAMMLFTAIQNRLFGKSGKDYAARLFFTRFQGVRELLLSTLQNATDSIVNDHEVDRNIESLFLIANLVSRLKPTSGFDGLDEFVVLLRKSLVCNNWEVRDLVARAIAKLTINNETDIIKLVDNLKIANQNKLHGDLLLLKYILTEVNESYHVTITPKIVECFIKKLNELMVTNSCWITLKTFCELTVKLFERHSYVAKSYTNVLLKLLGHLYCENVRIYRQDATRQLALAKILSILLKEETRENVQDILLLTLYCDYYECHKVALDHILVDISILEGLEGDFFDICKTLFINQTILPNIRALCLHVLTAVDTLSGKILVIETLKSTNIEALFVKSIELLGNVINKADINELWPTLAKNFADDQIVDIRFASLNCIVHNRDLFSNPNILFQLFLNLEDDDEDIRKKSARHLHINLSKTKNHWVDISPSYVESKFSDILHINEDLKIDFLQLAETKLKKYLSAIPLDLSSENVDNKSMFETEKDNQYCNETIRYINLVYILLKKPEKPLFNSLKVFALMYLENLERHINERQIEDKCLGWLTNPEIFSRMYVLRLMLIKVATGHLQRLDEILQNAKVHPAIFLPTSDWFDKHH</sequence>
<dbReference type="PANTHER" id="PTHR14387:SF0">
    <property type="entry name" value="DUF2428 DOMAIN-CONTAINING PROTEIN"/>
    <property type="match status" value="1"/>
</dbReference>
<accession>A0ABR4NZB4</accession>
<comment type="similarity">
    <text evidence="1">Belongs to the THADA family.</text>
</comment>
<feature type="domain" description="DUF2428" evidence="3">
    <location>
        <begin position="606"/>
        <end position="830"/>
    </location>
</feature>
<dbReference type="PANTHER" id="PTHR14387">
    <property type="entry name" value="THADA/DEATH RECEPTOR INTERACTING PROTEIN"/>
    <property type="match status" value="1"/>
</dbReference>
<comment type="caution">
    <text evidence="6">The sequence shown here is derived from an EMBL/GenBank/DDBJ whole genome shotgun (WGS) entry which is preliminary data.</text>
</comment>
<organism evidence="6 7">
    <name type="scientific">Nakaseomyces bracarensis</name>
    <dbReference type="NCBI Taxonomy" id="273131"/>
    <lineage>
        <taxon>Eukaryota</taxon>
        <taxon>Fungi</taxon>
        <taxon>Dikarya</taxon>
        <taxon>Ascomycota</taxon>
        <taxon>Saccharomycotina</taxon>
        <taxon>Saccharomycetes</taxon>
        <taxon>Saccharomycetales</taxon>
        <taxon>Saccharomycetaceae</taxon>
        <taxon>Nakaseomyces</taxon>
    </lineage>
</organism>
<feature type="domain" description="tRNA (32-2'-O)-methyltransferase regulator THADA-like TPR repeats region" evidence="4">
    <location>
        <begin position="227"/>
        <end position="492"/>
    </location>
</feature>
<dbReference type="SUPFAM" id="SSF48371">
    <property type="entry name" value="ARM repeat"/>
    <property type="match status" value="1"/>
</dbReference>
<name>A0ABR4NZB4_9SACH</name>
<evidence type="ECO:0000256" key="2">
    <source>
        <dbReference type="ARBA" id="ARBA00022694"/>
    </source>
</evidence>
<dbReference type="InterPro" id="IPR016024">
    <property type="entry name" value="ARM-type_fold"/>
</dbReference>
<reference evidence="6 7" key="1">
    <citation type="submission" date="2024-05" db="EMBL/GenBank/DDBJ databases">
        <title>Long read based assembly of the Candida bracarensis genome reveals expanded adhesin content.</title>
        <authorList>
            <person name="Marcet-Houben M."/>
            <person name="Ksiezopolska E."/>
            <person name="Gabaldon T."/>
        </authorList>
    </citation>
    <scope>NUCLEOTIDE SEQUENCE [LARGE SCALE GENOMIC DNA]</scope>
    <source>
        <strain evidence="6 7">CBM6</strain>
    </source>
</reference>
<protein>
    <recommendedName>
        <fullName evidence="8">DUF2428 domain-containing protein</fullName>
    </recommendedName>
</protein>
<dbReference type="InterPro" id="IPR056842">
    <property type="entry name" value="THADA-like_TPR_C"/>
</dbReference>
<feature type="domain" description="tRNA (32-2'-O)-methyltransferase regulator THADA-like C-terminal TPR repeats region" evidence="5">
    <location>
        <begin position="832"/>
        <end position="974"/>
    </location>
</feature>
<dbReference type="InterPro" id="IPR051954">
    <property type="entry name" value="tRNA_methyltransferase_THADA"/>
</dbReference>
<evidence type="ECO:0000259" key="3">
    <source>
        <dbReference type="Pfam" id="PF10350"/>
    </source>
</evidence>
<dbReference type="Gene3D" id="1.25.10.10">
    <property type="entry name" value="Leucine-rich Repeat Variant"/>
    <property type="match status" value="1"/>
</dbReference>
<dbReference type="Pfam" id="PF10350">
    <property type="entry name" value="DUF2428"/>
    <property type="match status" value="1"/>
</dbReference>
<dbReference type="Pfam" id="PF25150">
    <property type="entry name" value="TPR_Trm732"/>
    <property type="match status" value="1"/>
</dbReference>
<evidence type="ECO:0000259" key="5">
    <source>
        <dbReference type="Pfam" id="PF25151"/>
    </source>
</evidence>